<organism evidence="3 4">
    <name type="scientific">Actinomyces bovis</name>
    <dbReference type="NCBI Taxonomy" id="1658"/>
    <lineage>
        <taxon>Bacteria</taxon>
        <taxon>Bacillati</taxon>
        <taxon>Actinomycetota</taxon>
        <taxon>Actinomycetes</taxon>
        <taxon>Actinomycetales</taxon>
        <taxon>Actinomycetaceae</taxon>
        <taxon>Actinomyces</taxon>
    </lineage>
</organism>
<name>A0ABY1VMZ9_9ACTO</name>
<gene>
    <name evidence="3" type="ORF">NCTC11535_01142</name>
</gene>
<dbReference type="InterPro" id="IPR025669">
    <property type="entry name" value="AAA_dom"/>
</dbReference>
<evidence type="ECO:0000313" key="3">
    <source>
        <dbReference type="EMBL" id="SPT53478.1"/>
    </source>
</evidence>
<feature type="region of interest" description="Disordered" evidence="1">
    <location>
        <begin position="80"/>
        <end position="167"/>
    </location>
</feature>
<protein>
    <submittedName>
        <fullName evidence="3">Flp pilus assembly protein, ATPase CpaE</fullName>
    </submittedName>
</protein>
<dbReference type="SUPFAM" id="SSF52540">
    <property type="entry name" value="P-loop containing nucleoside triphosphate hydrolases"/>
    <property type="match status" value="1"/>
</dbReference>
<dbReference type="Proteomes" id="UP000250006">
    <property type="component" value="Unassembled WGS sequence"/>
</dbReference>
<dbReference type="PANTHER" id="PTHR43384:SF14">
    <property type="entry name" value="ESX-1 SECRETION-ASSOCIATED PROTEIN ESPI"/>
    <property type="match status" value="1"/>
</dbReference>
<dbReference type="InterPro" id="IPR027417">
    <property type="entry name" value="P-loop_NTPase"/>
</dbReference>
<evidence type="ECO:0000313" key="4">
    <source>
        <dbReference type="Proteomes" id="UP000250006"/>
    </source>
</evidence>
<sequence>MTTTAPTTTHTAHVEIHETGAASVTINDTVYPLRAANTEDARKEAKELIIDYAQSFNCLMLTTATEPSGSWTICIHPDGSVTTPPPHHPTTAAPPRNSGHHARMSAPTPPDQLTDPAPAPSQPVHPTTMAPPVASPPAKRAATTHAPTTAQPLPQQVQDIDARQHARSTSMLTEATTELPAKTGWRGALNLLGLHLSPSPTERAERQDIEAVAQHWAGPRTIAIVNGKGGSGKTPATVLLSATFARNGGAGVIAWDNNPTRGTLGWRTLQGSHNSSVEDLLPHVEHLLSPAAQAAELAAFVHHQPGDRFDVLRSRPELLAEAQSVGPQAFNSVHDVLRKYYRLVLIDSGNDESAPAWRAMINKADAIVVPTTTRPEHAESARLLLDELAHTDTHCTHLAANALVIVSQASKAEPGPNELVATFNNIARAAIGIPYDPMMSGRPLLLGSLAPSTQRAWLQAGAALAAGLR</sequence>
<dbReference type="PANTHER" id="PTHR43384">
    <property type="entry name" value="SEPTUM SITE-DETERMINING PROTEIN MIND HOMOLOG, CHLOROPLASTIC-RELATED"/>
    <property type="match status" value="1"/>
</dbReference>
<dbReference type="Pfam" id="PF13614">
    <property type="entry name" value="AAA_31"/>
    <property type="match status" value="1"/>
</dbReference>
<dbReference type="InterPro" id="IPR050625">
    <property type="entry name" value="ParA/MinD_ATPase"/>
</dbReference>
<reference evidence="3 4" key="1">
    <citation type="submission" date="2018-06" db="EMBL/GenBank/DDBJ databases">
        <authorList>
            <consortium name="Pathogen Informatics"/>
            <person name="Doyle S."/>
        </authorList>
    </citation>
    <scope>NUCLEOTIDE SEQUENCE [LARGE SCALE GENOMIC DNA]</scope>
    <source>
        <strain evidence="3 4">NCTC11535</strain>
    </source>
</reference>
<comment type="caution">
    <text evidence="3">The sequence shown here is derived from an EMBL/GenBank/DDBJ whole genome shotgun (WGS) entry which is preliminary data.</text>
</comment>
<dbReference type="Gene3D" id="3.40.50.300">
    <property type="entry name" value="P-loop containing nucleotide triphosphate hydrolases"/>
    <property type="match status" value="1"/>
</dbReference>
<evidence type="ECO:0000259" key="2">
    <source>
        <dbReference type="Pfam" id="PF13614"/>
    </source>
</evidence>
<feature type="domain" description="AAA" evidence="2">
    <location>
        <begin position="220"/>
        <end position="379"/>
    </location>
</feature>
<proteinExistence type="predicted"/>
<accession>A0ABY1VMZ9</accession>
<dbReference type="EMBL" id="UAPQ01000007">
    <property type="protein sequence ID" value="SPT53478.1"/>
    <property type="molecule type" value="Genomic_DNA"/>
</dbReference>
<dbReference type="RefSeq" id="WP_111836443.1">
    <property type="nucleotide sequence ID" value="NZ_UAPQ01000007.1"/>
</dbReference>
<feature type="compositionally biased region" description="Low complexity" evidence="1">
    <location>
        <begin position="136"/>
        <end position="158"/>
    </location>
</feature>
<keyword evidence="4" id="KW-1185">Reference proteome</keyword>
<evidence type="ECO:0000256" key="1">
    <source>
        <dbReference type="SAM" id="MobiDB-lite"/>
    </source>
</evidence>